<evidence type="ECO:0000313" key="10">
    <source>
        <dbReference type="RefSeq" id="XP_027096875.1"/>
    </source>
</evidence>
<evidence type="ECO:0000313" key="9">
    <source>
        <dbReference type="Proteomes" id="UP001652660"/>
    </source>
</evidence>
<evidence type="ECO:0000256" key="6">
    <source>
        <dbReference type="ARBA" id="ARBA00023136"/>
    </source>
</evidence>
<dbReference type="GeneID" id="113716678"/>
<dbReference type="NCBIfam" id="TIGR01569">
    <property type="entry name" value="A_tha_TIGR01569"/>
    <property type="match status" value="1"/>
</dbReference>
<keyword evidence="9" id="KW-1185">Reference proteome</keyword>
<proteinExistence type="inferred from homology"/>
<dbReference type="PANTHER" id="PTHR36488:SF12">
    <property type="entry name" value="CASP-LIKE PROTEIN"/>
    <property type="match status" value="1"/>
</dbReference>
<feature type="domain" description="Casparian strip membrane protein" evidence="8">
    <location>
        <begin position="22"/>
        <end position="169"/>
    </location>
</feature>
<dbReference type="InterPro" id="IPR006702">
    <property type="entry name" value="CASP_dom"/>
</dbReference>
<feature type="transmembrane region" description="Helical" evidence="7">
    <location>
        <begin position="161"/>
        <end position="182"/>
    </location>
</feature>
<dbReference type="RefSeq" id="XP_027096875.1">
    <property type="nucleotide sequence ID" value="XM_027241074.2"/>
</dbReference>
<dbReference type="Pfam" id="PF04535">
    <property type="entry name" value="CASP_dom"/>
    <property type="match status" value="1"/>
</dbReference>
<comment type="subunit">
    <text evidence="7">Homodimer and heterodimers.</text>
</comment>
<keyword evidence="3 7" id="KW-1003">Cell membrane</keyword>
<comment type="similarity">
    <text evidence="2 7">Belongs to the Casparian strip membrane proteins (CASP) family.</text>
</comment>
<dbReference type="PANTHER" id="PTHR36488">
    <property type="entry name" value="CASP-LIKE PROTEIN 1U1"/>
    <property type="match status" value="1"/>
</dbReference>
<evidence type="ECO:0000256" key="1">
    <source>
        <dbReference type="ARBA" id="ARBA00004651"/>
    </source>
</evidence>
<protein>
    <recommendedName>
        <fullName evidence="7">CASP-like protein</fullName>
    </recommendedName>
</protein>
<name>A0A6P6V2F9_COFAR</name>
<dbReference type="AlphaFoldDB" id="A0A6P6V2F9"/>
<sequence>METKTKAVKLEAGEASRAKGSRGVSIFDLILRIVAIVGTLGSAIAMGTTSETLPFFSQFVQFQAQYDDFTTFTLFVIVNAIVCGYLALSLPLSIYHIIRSRAAKSRVLLIFLDTTMLALLTAGASAAAGIVYLAHNGNSSANWFAICQQFQDFCQRASGSLIGSFVAVVSIVLLVILSGIALSRN</sequence>
<evidence type="ECO:0000256" key="7">
    <source>
        <dbReference type="RuleBase" id="RU361233"/>
    </source>
</evidence>
<evidence type="ECO:0000256" key="2">
    <source>
        <dbReference type="ARBA" id="ARBA00007651"/>
    </source>
</evidence>
<dbReference type="GO" id="GO:0005886">
    <property type="term" value="C:plasma membrane"/>
    <property type="evidence" value="ECO:0007669"/>
    <property type="project" value="UniProtKB-SubCell"/>
</dbReference>
<reference evidence="9" key="1">
    <citation type="journal article" date="2025" name="Foods">
        <title>Unveiling the Microbial Signatures of Arabica Coffee Cherries: Insights into Ripeness Specific Diversity, Functional Traits, and Implications for Quality and Safety.</title>
        <authorList>
            <consortium name="RefSeq"/>
            <person name="Tenea G.N."/>
            <person name="Cifuentes V."/>
            <person name="Reyes P."/>
            <person name="Cevallos-Vallejos M."/>
        </authorList>
    </citation>
    <scope>NUCLEOTIDE SEQUENCE [LARGE SCALE GENOMIC DNA]</scope>
</reference>
<dbReference type="InterPro" id="IPR044173">
    <property type="entry name" value="CASPL"/>
</dbReference>
<keyword evidence="5 7" id="KW-1133">Transmembrane helix</keyword>
<dbReference type="Proteomes" id="UP001652660">
    <property type="component" value="Chromosome 11e"/>
</dbReference>
<comment type="subcellular location">
    <subcellularLocation>
        <location evidence="1 7">Cell membrane</location>
        <topology evidence="1 7">Multi-pass membrane protein</topology>
    </subcellularLocation>
</comment>
<dbReference type="OrthoDB" id="753675at2759"/>
<feature type="transmembrane region" description="Helical" evidence="7">
    <location>
        <begin position="69"/>
        <end position="95"/>
    </location>
</feature>
<evidence type="ECO:0000256" key="4">
    <source>
        <dbReference type="ARBA" id="ARBA00022692"/>
    </source>
</evidence>
<accession>A0A6P6V2F9</accession>
<feature type="transmembrane region" description="Helical" evidence="7">
    <location>
        <begin position="107"/>
        <end position="134"/>
    </location>
</feature>
<keyword evidence="4 7" id="KW-0812">Transmembrane</keyword>
<keyword evidence="6 7" id="KW-0472">Membrane</keyword>
<feature type="transmembrane region" description="Helical" evidence="7">
    <location>
        <begin position="29"/>
        <end position="49"/>
    </location>
</feature>
<evidence type="ECO:0000259" key="8">
    <source>
        <dbReference type="Pfam" id="PF04535"/>
    </source>
</evidence>
<organism evidence="9 10">
    <name type="scientific">Coffea arabica</name>
    <name type="common">Arabian coffee</name>
    <dbReference type="NCBI Taxonomy" id="13443"/>
    <lineage>
        <taxon>Eukaryota</taxon>
        <taxon>Viridiplantae</taxon>
        <taxon>Streptophyta</taxon>
        <taxon>Embryophyta</taxon>
        <taxon>Tracheophyta</taxon>
        <taxon>Spermatophyta</taxon>
        <taxon>Magnoliopsida</taxon>
        <taxon>eudicotyledons</taxon>
        <taxon>Gunneridae</taxon>
        <taxon>Pentapetalae</taxon>
        <taxon>asterids</taxon>
        <taxon>lamiids</taxon>
        <taxon>Gentianales</taxon>
        <taxon>Rubiaceae</taxon>
        <taxon>Ixoroideae</taxon>
        <taxon>Gardenieae complex</taxon>
        <taxon>Bertiereae - Coffeeae clade</taxon>
        <taxon>Coffeeae</taxon>
        <taxon>Coffea</taxon>
    </lineage>
</organism>
<evidence type="ECO:0000256" key="5">
    <source>
        <dbReference type="ARBA" id="ARBA00022989"/>
    </source>
</evidence>
<evidence type="ECO:0000256" key="3">
    <source>
        <dbReference type="ARBA" id="ARBA00022475"/>
    </source>
</evidence>
<gene>
    <name evidence="10" type="primary">LOC113716678</name>
</gene>
<dbReference type="InterPro" id="IPR006459">
    <property type="entry name" value="CASP/CASPL"/>
</dbReference>
<reference evidence="10" key="2">
    <citation type="submission" date="2025-08" db="UniProtKB">
        <authorList>
            <consortium name="RefSeq"/>
        </authorList>
    </citation>
    <scope>IDENTIFICATION</scope>
    <source>
        <tissue evidence="10">Leaves</tissue>
    </source>
</reference>